<dbReference type="SUPFAM" id="SSF48371">
    <property type="entry name" value="ARM repeat"/>
    <property type="match status" value="1"/>
</dbReference>
<dbReference type="PROSITE" id="PS50176">
    <property type="entry name" value="ARM_REPEAT"/>
    <property type="match status" value="1"/>
</dbReference>
<dbReference type="STRING" id="35608.A0A2U1M0P5"/>
<gene>
    <name evidence="3" type="ORF">CTI12_AA433100</name>
</gene>
<dbReference type="InterPro" id="IPR011989">
    <property type="entry name" value="ARM-like"/>
</dbReference>
<evidence type="ECO:0000313" key="3">
    <source>
        <dbReference type="EMBL" id="PWA54780.1"/>
    </source>
</evidence>
<name>A0A2U1M0P5_ARTAN</name>
<keyword evidence="1" id="KW-0677">Repeat</keyword>
<comment type="caution">
    <text evidence="3">The sequence shown here is derived from an EMBL/GenBank/DDBJ whole genome shotgun (WGS) entry which is preliminary data.</text>
</comment>
<protein>
    <submittedName>
        <fullName evidence="3">Armadillo</fullName>
    </submittedName>
</protein>
<keyword evidence="4" id="KW-1185">Reference proteome</keyword>
<dbReference type="InterPro" id="IPR000225">
    <property type="entry name" value="Armadillo"/>
</dbReference>
<dbReference type="EMBL" id="PKPP01006968">
    <property type="protein sequence ID" value="PWA54780.1"/>
    <property type="molecule type" value="Genomic_DNA"/>
</dbReference>
<evidence type="ECO:0000313" key="4">
    <source>
        <dbReference type="Proteomes" id="UP000245207"/>
    </source>
</evidence>
<evidence type="ECO:0000256" key="1">
    <source>
        <dbReference type="ARBA" id="ARBA00022737"/>
    </source>
</evidence>
<dbReference type="OrthoDB" id="409644at2759"/>
<evidence type="ECO:0000256" key="2">
    <source>
        <dbReference type="PROSITE-ProRule" id="PRU00259"/>
    </source>
</evidence>
<proteinExistence type="predicted"/>
<dbReference type="AlphaFoldDB" id="A0A2U1M0P5"/>
<dbReference type="Proteomes" id="UP000245207">
    <property type="component" value="Unassembled WGS sequence"/>
</dbReference>
<dbReference type="SMART" id="SM00185">
    <property type="entry name" value="ARM"/>
    <property type="match status" value="5"/>
</dbReference>
<dbReference type="PANTHER" id="PTHR46241">
    <property type="entry name" value="ARMADILLO REPEAT-CONTAINING PROTEIN 4 ARMC4"/>
    <property type="match status" value="1"/>
</dbReference>
<reference evidence="3 4" key="1">
    <citation type="journal article" date="2018" name="Mol. Plant">
        <title>The genome of Artemisia annua provides insight into the evolution of Asteraceae family and artemisinin biosynthesis.</title>
        <authorList>
            <person name="Shen Q."/>
            <person name="Zhang L."/>
            <person name="Liao Z."/>
            <person name="Wang S."/>
            <person name="Yan T."/>
            <person name="Shi P."/>
            <person name="Liu M."/>
            <person name="Fu X."/>
            <person name="Pan Q."/>
            <person name="Wang Y."/>
            <person name="Lv Z."/>
            <person name="Lu X."/>
            <person name="Zhang F."/>
            <person name="Jiang W."/>
            <person name="Ma Y."/>
            <person name="Chen M."/>
            <person name="Hao X."/>
            <person name="Li L."/>
            <person name="Tang Y."/>
            <person name="Lv G."/>
            <person name="Zhou Y."/>
            <person name="Sun X."/>
            <person name="Brodelius P.E."/>
            <person name="Rose J.K.C."/>
            <person name="Tang K."/>
        </authorList>
    </citation>
    <scope>NUCLEOTIDE SEQUENCE [LARGE SCALE GENOMIC DNA]</scope>
    <source>
        <strain evidence="4">cv. Huhao1</strain>
        <tissue evidence="3">Leaf</tissue>
    </source>
</reference>
<dbReference type="PANTHER" id="PTHR46241:SF1">
    <property type="entry name" value="OUTER DYNEIN ARM-DOCKING COMPLEX SUBUNIT 2"/>
    <property type="match status" value="1"/>
</dbReference>
<feature type="repeat" description="ARM" evidence="2">
    <location>
        <begin position="345"/>
        <end position="388"/>
    </location>
</feature>
<dbReference type="InterPro" id="IPR016024">
    <property type="entry name" value="ARM-type_fold"/>
</dbReference>
<dbReference type="InterPro" id="IPR000357">
    <property type="entry name" value="HEAT"/>
</dbReference>
<sequence length="469" mass="51039">MDESSSKGTLIECSDWVLALDNFEHVIATGNEPLQLKAISKLSHLCNRAPESILISTVPILVELLDTSSTNPTNAVLKAAVYCLKCISSQGEGRLAVTIGQSGAIQRILCLLPQVEVGLQKVLLKCLRNIVAFDGPNRVNVVRIGGLKVIIDMLNSCPDSLRLLLLDILSALSLLREVRRSIYNLRAVHLLVESGKVGKLCSRTRAAQAIGLLGLVKKARRDLVNSGAIQVLADLLRTGDMSTKIVAGNALGVISSHVDYIRPVAEHGVIPLYTELLQVHDPLCKEIAEDVFCILAVTDTNANTIVEHMVMIMRGNDNESIAAAADVLWDLSSYKHVLPVIHSSGAISLLFELLRTSEDTNVKENVCGAIAQLSDNEAERVVIASLDGISLLISMLEDESDDVRDFAAQALVYFHEDPLLCNRVSGALDHPSFLSMQERLVHERGMELRLAASVRQMTVDELTWNPGLV</sequence>
<accession>A0A2U1M0P5</accession>
<dbReference type="Pfam" id="PF02985">
    <property type="entry name" value="HEAT"/>
    <property type="match status" value="1"/>
</dbReference>
<dbReference type="Gene3D" id="1.25.10.10">
    <property type="entry name" value="Leucine-rich Repeat Variant"/>
    <property type="match status" value="2"/>
</dbReference>
<organism evidence="3 4">
    <name type="scientific">Artemisia annua</name>
    <name type="common">Sweet wormwood</name>
    <dbReference type="NCBI Taxonomy" id="35608"/>
    <lineage>
        <taxon>Eukaryota</taxon>
        <taxon>Viridiplantae</taxon>
        <taxon>Streptophyta</taxon>
        <taxon>Embryophyta</taxon>
        <taxon>Tracheophyta</taxon>
        <taxon>Spermatophyta</taxon>
        <taxon>Magnoliopsida</taxon>
        <taxon>eudicotyledons</taxon>
        <taxon>Gunneridae</taxon>
        <taxon>Pentapetalae</taxon>
        <taxon>asterids</taxon>
        <taxon>campanulids</taxon>
        <taxon>Asterales</taxon>
        <taxon>Asteraceae</taxon>
        <taxon>Asteroideae</taxon>
        <taxon>Anthemideae</taxon>
        <taxon>Artemisiinae</taxon>
        <taxon>Artemisia</taxon>
    </lineage>
</organism>